<sequence length="350" mass="39478">MNNVQFPERFCPACFGDPGLEEIIKAHGQREKGCPNCGRGDVVLAGLDAIKEPFRLVADAYEPDEHGETLLSCLKRDWKLFANNALREDTQREILAGILGEDRISEKYRPFQVQSVEEGSEAYQRFRDEIIRENRWFVESSSFIDGSKEFLSNLLYDVGRSTLYRARIAKDPENPYVVSEMGAPPSEFARGGRSNPEGISYLYLASNEATALAEVRPQAGHIVCVGSFEFENLRVVDLTDLRHSYSPFLLDDVSKVGSSASKLALFEAVSEEMSEPIVDSPSREYLPTQYMCEIMKFLGFEGVRYRSSQGDGANFVLFNHTDAKPLEVHHRKVKKLQIENVVIDSTRKTI</sequence>
<dbReference type="Proteomes" id="UP000215771">
    <property type="component" value="Unassembled WGS sequence"/>
</dbReference>
<feature type="domain" description="RES" evidence="1">
    <location>
        <begin position="177"/>
        <end position="330"/>
    </location>
</feature>
<accession>A0A269PFU9</accession>
<dbReference type="SMART" id="SM00953">
    <property type="entry name" value="RES"/>
    <property type="match status" value="1"/>
</dbReference>
<dbReference type="InterPro" id="IPR014914">
    <property type="entry name" value="RES_dom"/>
</dbReference>
<evidence type="ECO:0000259" key="1">
    <source>
        <dbReference type="SMART" id="SM00953"/>
    </source>
</evidence>
<organism evidence="2 3">
    <name type="scientific">Corynebacterium hadale</name>
    <dbReference type="NCBI Taxonomy" id="2026255"/>
    <lineage>
        <taxon>Bacteria</taxon>
        <taxon>Bacillati</taxon>
        <taxon>Actinomycetota</taxon>
        <taxon>Actinomycetes</taxon>
        <taxon>Mycobacteriales</taxon>
        <taxon>Corynebacteriaceae</taxon>
        <taxon>Corynebacterium</taxon>
    </lineage>
</organism>
<evidence type="ECO:0000313" key="2">
    <source>
        <dbReference type="EMBL" id="PAJ71080.1"/>
    </source>
</evidence>
<gene>
    <name evidence="2" type="ORF">CIG21_02630</name>
</gene>
<name>A0A269PFU9_9CORY</name>
<dbReference type="EMBL" id="NQMQ01000002">
    <property type="protein sequence ID" value="PAJ71080.1"/>
    <property type="molecule type" value="Genomic_DNA"/>
</dbReference>
<dbReference type="RefSeq" id="WP_095275547.1">
    <property type="nucleotide sequence ID" value="NZ_CP047655.1"/>
</dbReference>
<comment type="caution">
    <text evidence="2">The sequence shown here is derived from an EMBL/GenBank/DDBJ whole genome shotgun (WGS) entry which is preliminary data.</text>
</comment>
<protein>
    <recommendedName>
        <fullName evidence="1">RES domain-containing protein</fullName>
    </recommendedName>
</protein>
<dbReference type="AlphaFoldDB" id="A0A269PFU9"/>
<evidence type="ECO:0000313" key="3">
    <source>
        <dbReference type="Proteomes" id="UP000215771"/>
    </source>
</evidence>
<proteinExistence type="predicted"/>
<reference evidence="2 3" key="1">
    <citation type="submission" date="2017-08" db="EMBL/GenBank/DDBJ databases">
        <authorList>
            <person name="de Groot N.N."/>
        </authorList>
    </citation>
    <scope>NUCLEOTIDE SEQUENCE [LARGE SCALE GENOMIC DNA]</scope>
    <source>
        <strain evidence="2 3">NBT06-6</strain>
    </source>
</reference>
<dbReference type="Pfam" id="PF08808">
    <property type="entry name" value="RES"/>
    <property type="match status" value="1"/>
</dbReference>